<dbReference type="GO" id="GO:0007500">
    <property type="term" value="P:mesodermal cell fate determination"/>
    <property type="evidence" value="ECO:0007669"/>
    <property type="project" value="UniProtKB-ARBA"/>
</dbReference>
<evidence type="ECO:0000256" key="9">
    <source>
        <dbReference type="ARBA" id="ARBA00053480"/>
    </source>
</evidence>
<dbReference type="WBParaSite" id="MBELARI_LOCUS21279">
    <property type="protein sequence ID" value="MBELARI_LOCUS21279"/>
    <property type="gene ID" value="MBELARI_LOCUS21279"/>
</dbReference>
<dbReference type="InterPro" id="IPR009071">
    <property type="entry name" value="HMG_box_dom"/>
</dbReference>
<dbReference type="GO" id="GO:0000978">
    <property type="term" value="F:RNA polymerase II cis-regulatory region sequence-specific DNA binding"/>
    <property type="evidence" value="ECO:0007669"/>
    <property type="project" value="TreeGrafter"/>
</dbReference>
<dbReference type="GO" id="GO:0000785">
    <property type="term" value="C:chromatin"/>
    <property type="evidence" value="ECO:0007669"/>
    <property type="project" value="TreeGrafter"/>
</dbReference>
<feature type="region of interest" description="Disordered" evidence="13">
    <location>
        <begin position="188"/>
        <end position="210"/>
    </location>
</feature>
<keyword evidence="6" id="KW-0010">Activator</keyword>
<evidence type="ECO:0000259" key="14">
    <source>
        <dbReference type="PROSITE" id="PS50118"/>
    </source>
</evidence>
<dbReference type="GO" id="GO:0000981">
    <property type="term" value="F:DNA-binding transcription factor activity, RNA polymerase II-specific"/>
    <property type="evidence" value="ECO:0007669"/>
    <property type="project" value="TreeGrafter"/>
</dbReference>
<comment type="subcellular location">
    <subcellularLocation>
        <location evidence="1">Nucleus</location>
    </subcellularLocation>
</comment>
<name>A0AAF3EAQ4_9BILA</name>
<evidence type="ECO:0000256" key="3">
    <source>
        <dbReference type="ARBA" id="ARBA00022687"/>
    </source>
</evidence>
<evidence type="ECO:0000256" key="10">
    <source>
        <dbReference type="ARBA" id="ARBA00061799"/>
    </source>
</evidence>
<keyword evidence="15" id="KW-1185">Reference proteome</keyword>
<dbReference type="PROSITE" id="PS50118">
    <property type="entry name" value="HMG_BOX_2"/>
    <property type="match status" value="1"/>
</dbReference>
<evidence type="ECO:0000313" key="17">
    <source>
        <dbReference type="WBParaSite" id="MBELARI_LOCUS21279"/>
    </source>
</evidence>
<feature type="region of interest" description="Disordered" evidence="13">
    <location>
        <begin position="1"/>
        <end position="60"/>
    </location>
</feature>
<keyword evidence="4" id="KW-0805">Transcription regulation</keyword>
<feature type="compositionally biased region" description="Basic and acidic residues" evidence="13">
    <location>
        <begin position="27"/>
        <end position="39"/>
    </location>
</feature>
<evidence type="ECO:0000256" key="11">
    <source>
        <dbReference type="ARBA" id="ARBA00080285"/>
    </source>
</evidence>
<dbReference type="SUPFAM" id="SSF47095">
    <property type="entry name" value="HMG-box"/>
    <property type="match status" value="1"/>
</dbReference>
<feature type="domain" description="HMG box" evidence="14">
    <location>
        <begin position="213"/>
        <end position="283"/>
    </location>
</feature>
<organism evidence="15 16">
    <name type="scientific">Mesorhabditis belari</name>
    <dbReference type="NCBI Taxonomy" id="2138241"/>
    <lineage>
        <taxon>Eukaryota</taxon>
        <taxon>Metazoa</taxon>
        <taxon>Ecdysozoa</taxon>
        <taxon>Nematoda</taxon>
        <taxon>Chromadorea</taxon>
        <taxon>Rhabditida</taxon>
        <taxon>Rhabditina</taxon>
        <taxon>Rhabditomorpha</taxon>
        <taxon>Rhabditoidea</taxon>
        <taxon>Rhabditidae</taxon>
        <taxon>Mesorhabditinae</taxon>
        <taxon>Mesorhabditis</taxon>
    </lineage>
</organism>
<feature type="compositionally biased region" description="Basic and acidic residues" evidence="13">
    <location>
        <begin position="8"/>
        <end position="18"/>
    </location>
</feature>
<evidence type="ECO:0000256" key="2">
    <source>
        <dbReference type="ARBA" id="ARBA00006569"/>
    </source>
</evidence>
<dbReference type="Pfam" id="PF00505">
    <property type="entry name" value="HMG_box"/>
    <property type="match status" value="1"/>
</dbReference>
<dbReference type="InterPro" id="IPR024940">
    <property type="entry name" value="TCF/LEF"/>
</dbReference>
<dbReference type="GO" id="GO:0072091">
    <property type="term" value="P:regulation of stem cell proliferation"/>
    <property type="evidence" value="ECO:0007669"/>
    <property type="project" value="UniProtKB-ARBA"/>
</dbReference>
<comment type="subunit">
    <text evidence="10">Binds to the beta-catenin homolog arm or to gro.</text>
</comment>
<evidence type="ECO:0000313" key="16">
    <source>
        <dbReference type="WBParaSite" id="MBELARI_LOCUS110.2"/>
    </source>
</evidence>
<dbReference type="GO" id="GO:0001222">
    <property type="term" value="F:transcription corepressor binding"/>
    <property type="evidence" value="ECO:0007669"/>
    <property type="project" value="UniProtKB-ARBA"/>
</dbReference>
<dbReference type="PANTHER" id="PTHR10373:SF38">
    <property type="entry name" value="PROTEIN PANGOLIN, ISOFORM J"/>
    <property type="match status" value="1"/>
</dbReference>
<evidence type="ECO:0000256" key="1">
    <source>
        <dbReference type="ARBA" id="ARBA00004123"/>
    </source>
</evidence>
<dbReference type="AlphaFoldDB" id="A0AAF3EAQ4"/>
<dbReference type="SMART" id="SM01366">
    <property type="entry name" value="c-clamp"/>
    <property type="match status" value="1"/>
</dbReference>
<accession>A0AAF3EAQ4</accession>
<keyword evidence="8 12" id="KW-0539">Nucleus</keyword>
<feature type="DNA-binding region" description="HMG box" evidence="12">
    <location>
        <begin position="213"/>
        <end position="283"/>
    </location>
</feature>
<dbReference type="Proteomes" id="UP000887575">
    <property type="component" value="Unassembled WGS sequence"/>
</dbReference>
<feature type="region of interest" description="Disordered" evidence="13">
    <location>
        <begin position="374"/>
        <end position="417"/>
    </location>
</feature>
<feature type="region of interest" description="Disordered" evidence="13">
    <location>
        <begin position="333"/>
        <end position="356"/>
    </location>
</feature>
<dbReference type="GO" id="GO:1990907">
    <property type="term" value="C:beta-catenin-TCF complex"/>
    <property type="evidence" value="ECO:0007669"/>
    <property type="project" value="TreeGrafter"/>
</dbReference>
<sequence>MQTEEGTDEVKVFRRQVEDSDETAPESSERLDAVKKEAAIETELEQRSNPAEPFGKSGAFKETFPSPYASPSFPPLGFPFPLGGLPGFGVTGSLSPYFFPTLMGMSQTQQLLAQRAFQTPSIGPLMGSYSPNYNPALLAMQLQQTFQLGSPGSPLTAFQKQHAAGQVPLTSNLRPGALNQMTNVRVPPYNVATGSQSQTTTPKRKERKRSPHIKKPLNAFMWFMKENRPKLMAELGFKEKQSAELNKELGKRWHELNKEAQEKYFVLAKKDKEDHQQRYPGWSARENYAIHKKKKRKREKTEDINEAKKCRARFGVDRQDLWCQYCRRKKKCQFTGGGGGEVSRSSSSTEPSLPGDVTHLLLNSENDDIKMPFRIKNEDVNYESESDTDGEEMDEDLDMDDPTLTAHELERVNTDQL</sequence>
<dbReference type="GO" id="GO:0007435">
    <property type="term" value="P:salivary gland morphogenesis"/>
    <property type="evidence" value="ECO:0007669"/>
    <property type="project" value="UniProtKB-ARBA"/>
</dbReference>
<evidence type="ECO:0000256" key="7">
    <source>
        <dbReference type="ARBA" id="ARBA00023163"/>
    </source>
</evidence>
<evidence type="ECO:0000256" key="12">
    <source>
        <dbReference type="PROSITE-ProRule" id="PRU00267"/>
    </source>
</evidence>
<feature type="compositionally biased region" description="Low complexity" evidence="13">
    <location>
        <begin position="342"/>
        <end position="355"/>
    </location>
</feature>
<dbReference type="FunFam" id="1.10.30.10:FF:000001">
    <property type="entry name" value="transcription factor 7 isoform X2"/>
    <property type="match status" value="1"/>
</dbReference>
<evidence type="ECO:0000256" key="8">
    <source>
        <dbReference type="ARBA" id="ARBA00023242"/>
    </source>
</evidence>
<evidence type="ECO:0000256" key="13">
    <source>
        <dbReference type="SAM" id="MobiDB-lite"/>
    </source>
</evidence>
<proteinExistence type="inferred from homology"/>
<evidence type="ECO:0000256" key="6">
    <source>
        <dbReference type="ARBA" id="ARBA00023159"/>
    </source>
</evidence>
<feature type="compositionally biased region" description="Acidic residues" evidence="13">
    <location>
        <begin position="380"/>
        <end position="401"/>
    </location>
</feature>
<protein>
    <recommendedName>
        <fullName evidence="11">dTCF</fullName>
    </recommendedName>
</protein>
<evidence type="ECO:0000256" key="5">
    <source>
        <dbReference type="ARBA" id="ARBA00023125"/>
    </source>
</evidence>
<evidence type="ECO:0000256" key="4">
    <source>
        <dbReference type="ARBA" id="ARBA00023015"/>
    </source>
</evidence>
<feature type="compositionally biased region" description="Basic and acidic residues" evidence="13">
    <location>
        <begin position="407"/>
        <end position="417"/>
    </location>
</feature>
<keyword evidence="5 12" id="KW-0238">DNA-binding</keyword>
<keyword evidence="7" id="KW-0804">Transcription</keyword>
<dbReference type="Gene3D" id="1.10.30.10">
    <property type="entry name" value="High mobility group box domain"/>
    <property type="match status" value="1"/>
</dbReference>
<dbReference type="InterPro" id="IPR036910">
    <property type="entry name" value="HMG_box_dom_sf"/>
</dbReference>
<reference evidence="16 17" key="1">
    <citation type="submission" date="2024-02" db="UniProtKB">
        <authorList>
            <consortium name="WormBaseParasite"/>
        </authorList>
    </citation>
    <scope>IDENTIFICATION</scope>
</reference>
<keyword evidence="3" id="KW-0879">Wnt signaling pathway</keyword>
<dbReference type="SMART" id="SM00398">
    <property type="entry name" value="HMG"/>
    <property type="match status" value="1"/>
</dbReference>
<evidence type="ECO:0000313" key="15">
    <source>
        <dbReference type="Proteomes" id="UP000887575"/>
    </source>
</evidence>
<feature type="compositionally biased region" description="Polar residues" evidence="13">
    <location>
        <begin position="192"/>
        <end position="201"/>
    </location>
</feature>
<dbReference type="GO" id="GO:0060070">
    <property type="term" value="P:canonical Wnt signaling pathway"/>
    <property type="evidence" value="ECO:0007669"/>
    <property type="project" value="TreeGrafter"/>
</dbReference>
<comment type="function">
    <text evidence="9">Segment polarity protein. Functions together with arm to transduce the Wingless (Wg) signal in embryos and in developing adult tissues. Acts as a transcriptional activator, but in the absence of arm, it binds to gro and acts as a transcriptional repressor of wg-responsive genes.</text>
</comment>
<comment type="similarity">
    <text evidence="2">Belongs to the TCF/LEF family.</text>
</comment>
<dbReference type="WBParaSite" id="MBELARI_LOCUS110.2">
    <property type="protein sequence ID" value="MBELARI_LOCUS110.2"/>
    <property type="gene ID" value="MBELARI_LOCUS110"/>
</dbReference>
<dbReference type="PANTHER" id="PTHR10373">
    <property type="entry name" value="TRANSCRIPTION FACTOR 7 FAMILY MEMBER"/>
    <property type="match status" value="1"/>
</dbReference>